<feature type="transmembrane region" description="Helical" evidence="4">
    <location>
        <begin position="350"/>
        <end position="370"/>
    </location>
</feature>
<comment type="caution">
    <text evidence="6">The sequence shown here is derived from an EMBL/GenBank/DDBJ whole genome shotgun (WGS) entry which is preliminary data.</text>
</comment>
<feature type="transmembrane region" description="Helical" evidence="4">
    <location>
        <begin position="231"/>
        <end position="250"/>
    </location>
</feature>
<dbReference type="GO" id="GO:0022857">
    <property type="term" value="F:transmembrane transporter activity"/>
    <property type="evidence" value="ECO:0007669"/>
    <property type="project" value="InterPro"/>
</dbReference>
<reference evidence="6 7" key="1">
    <citation type="journal article" date="2017" name="Int. J. Syst. Evol. Microbiol.">
        <title>Ramlibacter monticola sp. nov., isolated from forest soil.</title>
        <authorList>
            <person name="Chaudhary D.K."/>
            <person name="Kim J."/>
        </authorList>
    </citation>
    <scope>NUCLEOTIDE SEQUENCE [LARGE SCALE GENOMIC DNA]</scope>
    <source>
        <strain evidence="6 7">KACC 19175</strain>
    </source>
</reference>
<dbReference type="PROSITE" id="PS50850">
    <property type="entry name" value="MFS"/>
    <property type="match status" value="1"/>
</dbReference>
<protein>
    <submittedName>
        <fullName evidence="6">MFS transporter</fullName>
    </submittedName>
</protein>
<accession>A0A936YZ61</accession>
<evidence type="ECO:0000313" key="6">
    <source>
        <dbReference type="EMBL" id="MBL0392150.1"/>
    </source>
</evidence>
<feature type="domain" description="Major facilitator superfamily (MFS) profile" evidence="5">
    <location>
        <begin position="191"/>
        <end position="373"/>
    </location>
</feature>
<feature type="transmembrane region" description="Helical" evidence="4">
    <location>
        <begin position="130"/>
        <end position="149"/>
    </location>
</feature>
<dbReference type="InterPro" id="IPR011701">
    <property type="entry name" value="MFS"/>
</dbReference>
<feature type="transmembrane region" description="Helical" evidence="4">
    <location>
        <begin position="285"/>
        <end position="306"/>
    </location>
</feature>
<keyword evidence="7" id="KW-1185">Reference proteome</keyword>
<feature type="transmembrane region" description="Helical" evidence="4">
    <location>
        <begin position="63"/>
        <end position="85"/>
    </location>
</feature>
<dbReference type="Proteomes" id="UP000599109">
    <property type="component" value="Unassembled WGS sequence"/>
</dbReference>
<gene>
    <name evidence="6" type="ORF">JJ685_13505</name>
</gene>
<dbReference type="Pfam" id="PF07690">
    <property type="entry name" value="MFS_1"/>
    <property type="match status" value="1"/>
</dbReference>
<evidence type="ECO:0000256" key="4">
    <source>
        <dbReference type="SAM" id="Phobius"/>
    </source>
</evidence>
<dbReference type="AlphaFoldDB" id="A0A936YZ61"/>
<feature type="transmembrane region" description="Helical" evidence="4">
    <location>
        <begin position="201"/>
        <end position="225"/>
    </location>
</feature>
<keyword evidence="1 4" id="KW-0812">Transmembrane</keyword>
<keyword evidence="2 4" id="KW-1133">Transmembrane helix</keyword>
<dbReference type="InterPro" id="IPR020846">
    <property type="entry name" value="MFS_dom"/>
</dbReference>
<evidence type="ECO:0000259" key="5">
    <source>
        <dbReference type="PROSITE" id="PS50850"/>
    </source>
</evidence>
<dbReference type="PANTHER" id="PTHR23531:SF1">
    <property type="entry name" value="QUINOLENE RESISTANCE PROTEIN NORA"/>
    <property type="match status" value="1"/>
</dbReference>
<dbReference type="EMBL" id="JAEQNE010000003">
    <property type="protein sequence ID" value="MBL0392150.1"/>
    <property type="molecule type" value="Genomic_DNA"/>
</dbReference>
<feature type="transmembrane region" description="Helical" evidence="4">
    <location>
        <begin position="155"/>
        <end position="180"/>
    </location>
</feature>
<evidence type="ECO:0000256" key="3">
    <source>
        <dbReference type="ARBA" id="ARBA00023136"/>
    </source>
</evidence>
<name>A0A936YZ61_9BURK</name>
<evidence type="ECO:0000256" key="1">
    <source>
        <dbReference type="ARBA" id="ARBA00022692"/>
    </source>
</evidence>
<dbReference type="PANTHER" id="PTHR23531">
    <property type="entry name" value="QUINOLENE RESISTANCE PROTEIN NORA"/>
    <property type="match status" value="1"/>
</dbReference>
<feature type="transmembrane region" description="Helical" evidence="4">
    <location>
        <begin position="262"/>
        <end position="279"/>
    </location>
</feature>
<dbReference type="InterPro" id="IPR036259">
    <property type="entry name" value="MFS_trans_sf"/>
</dbReference>
<sequence length="373" mass="37598">MLSVFDGFLAMGMALPVVPRHLHDALGQGTVMIGVVMGCQYLSSIFGRMWAGGLSDARGPRRAALLGLAAACGVGGLYLASASFLESSPSLSLGLVMAGRLLTGIAESFLITGTMAWALSRVSTAHAGKVFGWIGVALFGGLAAGAPLGTALQAAFGFAGVGCAVLLAGTIGLVGTSFIVGAPPSLHARLPFFDVVNALKLPGLGLTLCCVGYAMINTFAVLLFVQRGWEGGALALTSMGSGFILARLLVGHLPDLVGGARVALYCVLAEALGLALIWAAPHPAIAWLGAALTGAGYGIGFQGFGVEAVKRSPPQSRGAAMGAYVMFQDVTMGLAPPLNGMLAKVAGLDAVFLGGAVGALGAALVAWTILRQD</sequence>
<feature type="transmembrane region" description="Helical" evidence="4">
    <location>
        <begin position="30"/>
        <end position="51"/>
    </location>
</feature>
<evidence type="ECO:0000313" key="7">
    <source>
        <dbReference type="Proteomes" id="UP000599109"/>
    </source>
</evidence>
<evidence type="ECO:0000256" key="2">
    <source>
        <dbReference type="ARBA" id="ARBA00022989"/>
    </source>
</evidence>
<feature type="transmembrane region" description="Helical" evidence="4">
    <location>
        <begin position="318"/>
        <end position="338"/>
    </location>
</feature>
<dbReference type="Gene3D" id="1.20.1250.20">
    <property type="entry name" value="MFS general substrate transporter like domains"/>
    <property type="match status" value="1"/>
</dbReference>
<proteinExistence type="predicted"/>
<dbReference type="SUPFAM" id="SSF103473">
    <property type="entry name" value="MFS general substrate transporter"/>
    <property type="match status" value="1"/>
</dbReference>
<dbReference type="InterPro" id="IPR052714">
    <property type="entry name" value="MFS_Exporter"/>
</dbReference>
<feature type="transmembrane region" description="Helical" evidence="4">
    <location>
        <begin position="97"/>
        <end position="118"/>
    </location>
</feature>
<keyword evidence="3 4" id="KW-0472">Membrane</keyword>
<organism evidence="6 7">
    <name type="scientific">Ramlibacter monticola</name>
    <dbReference type="NCBI Taxonomy" id="1926872"/>
    <lineage>
        <taxon>Bacteria</taxon>
        <taxon>Pseudomonadati</taxon>
        <taxon>Pseudomonadota</taxon>
        <taxon>Betaproteobacteria</taxon>
        <taxon>Burkholderiales</taxon>
        <taxon>Comamonadaceae</taxon>
        <taxon>Ramlibacter</taxon>
    </lineage>
</organism>